<dbReference type="Pfam" id="PF04117">
    <property type="entry name" value="Mpv17_PMP22"/>
    <property type="match status" value="1"/>
</dbReference>
<evidence type="ECO:0000256" key="1">
    <source>
        <dbReference type="ARBA" id="ARBA00004141"/>
    </source>
</evidence>
<proteinExistence type="inferred from homology"/>
<keyword evidence="8" id="KW-1185">Reference proteome</keyword>
<dbReference type="PANTHER" id="PTHR11266">
    <property type="entry name" value="PEROXISOMAL MEMBRANE PROTEIN 2, PXMP2 MPV17"/>
    <property type="match status" value="1"/>
</dbReference>
<dbReference type="PANTHER" id="PTHR11266:SF17">
    <property type="entry name" value="PROTEIN MPV17"/>
    <property type="match status" value="1"/>
</dbReference>
<keyword evidence="5 6" id="KW-0472">Membrane</keyword>
<name>A0ABP0PU59_9DINO</name>
<evidence type="ECO:0000256" key="3">
    <source>
        <dbReference type="ARBA" id="ARBA00022692"/>
    </source>
</evidence>
<dbReference type="EMBL" id="CAXAMM010038573">
    <property type="protein sequence ID" value="CAK9079056.1"/>
    <property type="molecule type" value="Genomic_DNA"/>
</dbReference>
<evidence type="ECO:0000313" key="8">
    <source>
        <dbReference type="Proteomes" id="UP001642464"/>
    </source>
</evidence>
<feature type="transmembrane region" description="Helical" evidence="6">
    <location>
        <begin position="160"/>
        <end position="184"/>
    </location>
</feature>
<comment type="similarity">
    <text evidence="2 6">Belongs to the peroxisomal membrane protein PXMP2/4 family.</text>
</comment>
<gene>
    <name evidence="7" type="ORF">SCF082_LOCUS37737</name>
</gene>
<keyword evidence="3 6" id="KW-0812">Transmembrane</keyword>
<protein>
    <submittedName>
        <fullName evidence="7">Protein sym1</fullName>
    </submittedName>
</protein>
<evidence type="ECO:0000256" key="5">
    <source>
        <dbReference type="ARBA" id="ARBA00023136"/>
    </source>
</evidence>
<comment type="caution">
    <text evidence="7">The sequence shown here is derived from an EMBL/GenBank/DDBJ whole genome shotgun (WGS) entry which is preliminary data.</text>
</comment>
<feature type="transmembrane region" description="Helical" evidence="6">
    <location>
        <begin position="190"/>
        <end position="212"/>
    </location>
</feature>
<dbReference type="InterPro" id="IPR007248">
    <property type="entry name" value="Mpv17_PMP22"/>
</dbReference>
<organism evidence="7 8">
    <name type="scientific">Durusdinium trenchii</name>
    <dbReference type="NCBI Taxonomy" id="1381693"/>
    <lineage>
        <taxon>Eukaryota</taxon>
        <taxon>Sar</taxon>
        <taxon>Alveolata</taxon>
        <taxon>Dinophyceae</taxon>
        <taxon>Suessiales</taxon>
        <taxon>Symbiodiniaceae</taxon>
        <taxon>Durusdinium</taxon>
    </lineage>
</organism>
<keyword evidence="4 6" id="KW-1133">Transmembrane helix</keyword>
<evidence type="ECO:0000256" key="4">
    <source>
        <dbReference type="ARBA" id="ARBA00022989"/>
    </source>
</evidence>
<evidence type="ECO:0000256" key="2">
    <source>
        <dbReference type="ARBA" id="ARBA00006824"/>
    </source>
</evidence>
<comment type="subcellular location">
    <subcellularLocation>
        <location evidence="1">Membrane</location>
        <topology evidence="1">Multi-pass membrane protein</topology>
    </subcellularLocation>
</comment>
<reference evidence="7 8" key="1">
    <citation type="submission" date="2024-02" db="EMBL/GenBank/DDBJ databases">
        <authorList>
            <person name="Chen Y."/>
            <person name="Shah S."/>
            <person name="Dougan E. K."/>
            <person name="Thang M."/>
            <person name="Chan C."/>
        </authorList>
    </citation>
    <scope>NUCLEOTIDE SEQUENCE [LARGE SCALE GENOMIC DNA]</scope>
</reference>
<evidence type="ECO:0000256" key="6">
    <source>
        <dbReference type="RuleBase" id="RU363053"/>
    </source>
</evidence>
<dbReference type="Proteomes" id="UP001642464">
    <property type="component" value="Unassembled WGS sequence"/>
</dbReference>
<sequence length="214" mass="24737">MPFHGQAMILLGRSRSKRLFPRLWHLNLPQWNASRMFAWYRDLNKRRPYSLAFCMLSGKAALCDWFSQSVLEGHEVDKPRLISSALFGGGWQGCGQYFVYNVAFTALIGAGTCTKTVLKKLAADCFIHTPFMWLPVNLSMYETFKNGSLRRVPERWRNEVLPTMTVYLMVWPGVNFLNFMFVPIELRMTVIFFASIFWYVGATYVTHGSAYART</sequence>
<evidence type="ECO:0000313" key="7">
    <source>
        <dbReference type="EMBL" id="CAK9079056.1"/>
    </source>
</evidence>
<accession>A0ABP0PU59</accession>